<evidence type="ECO:0000313" key="2">
    <source>
        <dbReference type="Proteomes" id="UP000237105"/>
    </source>
</evidence>
<accession>A0A2P5D1C0</accession>
<organism evidence="1 2">
    <name type="scientific">Parasponia andersonii</name>
    <name type="common">Sponia andersonii</name>
    <dbReference type="NCBI Taxonomy" id="3476"/>
    <lineage>
        <taxon>Eukaryota</taxon>
        <taxon>Viridiplantae</taxon>
        <taxon>Streptophyta</taxon>
        <taxon>Embryophyta</taxon>
        <taxon>Tracheophyta</taxon>
        <taxon>Spermatophyta</taxon>
        <taxon>Magnoliopsida</taxon>
        <taxon>eudicotyledons</taxon>
        <taxon>Gunneridae</taxon>
        <taxon>Pentapetalae</taxon>
        <taxon>rosids</taxon>
        <taxon>fabids</taxon>
        <taxon>Rosales</taxon>
        <taxon>Cannabaceae</taxon>
        <taxon>Parasponia</taxon>
    </lineage>
</organism>
<reference evidence="2" key="1">
    <citation type="submission" date="2016-06" db="EMBL/GenBank/DDBJ databases">
        <title>Parallel loss of symbiosis genes in relatives of nitrogen-fixing non-legume Parasponia.</title>
        <authorList>
            <person name="Van Velzen R."/>
            <person name="Holmer R."/>
            <person name="Bu F."/>
            <person name="Rutten L."/>
            <person name="Van Zeijl A."/>
            <person name="Liu W."/>
            <person name="Santuari L."/>
            <person name="Cao Q."/>
            <person name="Sharma T."/>
            <person name="Shen D."/>
            <person name="Roswanjaya Y."/>
            <person name="Wardhani T."/>
            <person name="Kalhor M.S."/>
            <person name="Jansen J."/>
            <person name="Van den Hoogen J."/>
            <person name="Gungor B."/>
            <person name="Hartog M."/>
            <person name="Hontelez J."/>
            <person name="Verver J."/>
            <person name="Yang W.-C."/>
            <person name="Schijlen E."/>
            <person name="Repin R."/>
            <person name="Schilthuizen M."/>
            <person name="Schranz E."/>
            <person name="Heidstra R."/>
            <person name="Miyata K."/>
            <person name="Fedorova E."/>
            <person name="Kohlen W."/>
            <person name="Bisseling T."/>
            <person name="Smit S."/>
            <person name="Geurts R."/>
        </authorList>
    </citation>
    <scope>NUCLEOTIDE SEQUENCE [LARGE SCALE GENOMIC DNA]</scope>
    <source>
        <strain evidence="2">cv. WU1-14</strain>
    </source>
</reference>
<dbReference type="EMBL" id="JXTB01000074">
    <property type="protein sequence ID" value="PON67101.1"/>
    <property type="molecule type" value="Genomic_DNA"/>
</dbReference>
<keyword evidence="2" id="KW-1185">Reference proteome</keyword>
<dbReference type="AlphaFoldDB" id="A0A2P5D1C0"/>
<comment type="caution">
    <text evidence="1">The sequence shown here is derived from an EMBL/GenBank/DDBJ whole genome shotgun (WGS) entry which is preliminary data.</text>
</comment>
<name>A0A2P5D1C0_PARAD</name>
<feature type="non-terminal residue" evidence="1">
    <location>
        <position position="86"/>
    </location>
</feature>
<sequence length="86" mass="9878">MAEYVRKFDQLARFASNMVANDVTKVTRFMEGLKPELTGDVDMGLTGPISYRKAVEKALRAEHREEKILKARAFTTFPRRDFQPNA</sequence>
<gene>
    <name evidence="1" type="ORF">PanWU01x14_104980</name>
</gene>
<dbReference type="Proteomes" id="UP000237105">
    <property type="component" value="Unassembled WGS sequence"/>
</dbReference>
<evidence type="ECO:0000313" key="1">
    <source>
        <dbReference type="EMBL" id="PON67101.1"/>
    </source>
</evidence>
<dbReference type="OrthoDB" id="1751327at2759"/>
<protein>
    <recommendedName>
        <fullName evidence="3">Retrotransposon gag domain-containing protein</fullName>
    </recommendedName>
</protein>
<evidence type="ECO:0008006" key="3">
    <source>
        <dbReference type="Google" id="ProtNLM"/>
    </source>
</evidence>
<proteinExistence type="predicted"/>